<accession>A0A3R7AN17</accession>
<sequence length="173" mass="19236">MEVDLNNNAQILTAVRSTLLEMSGLQAWEEGRLIHLPFVEVQRACSGLVRQGNPQTAALLLHSILDSPDMECQVVALDIFPGGKSTAKQPKDYHAMFNHDYFVKWFANLLAELGDMGVGNAYIVMDNAKYQKGRNIDQPAMQNNAAGSMHAIWDTVRADRFQEHSLEKAVGVH</sequence>
<protein>
    <submittedName>
        <fullName evidence="1">Uncharacterized protein</fullName>
    </submittedName>
</protein>
<name>A0A3R7AN17_APHAT</name>
<dbReference type="Proteomes" id="UP000285430">
    <property type="component" value="Unassembled WGS sequence"/>
</dbReference>
<organism evidence="1 2">
    <name type="scientific">Aphanomyces astaci</name>
    <name type="common">Crayfish plague agent</name>
    <dbReference type="NCBI Taxonomy" id="112090"/>
    <lineage>
        <taxon>Eukaryota</taxon>
        <taxon>Sar</taxon>
        <taxon>Stramenopiles</taxon>
        <taxon>Oomycota</taxon>
        <taxon>Saprolegniomycetes</taxon>
        <taxon>Saprolegniales</taxon>
        <taxon>Verrucalvaceae</taxon>
        <taxon>Aphanomyces</taxon>
    </lineage>
</organism>
<proteinExistence type="predicted"/>
<gene>
    <name evidence="1" type="ORF">DYB37_011910</name>
</gene>
<dbReference type="EMBL" id="QUTH01001412">
    <property type="protein sequence ID" value="RHZ30603.1"/>
    <property type="molecule type" value="Genomic_DNA"/>
</dbReference>
<evidence type="ECO:0000313" key="1">
    <source>
        <dbReference type="EMBL" id="RHZ30603.1"/>
    </source>
</evidence>
<reference evidence="1 2" key="1">
    <citation type="submission" date="2018-08" db="EMBL/GenBank/DDBJ databases">
        <title>Aphanomyces genome sequencing and annotation.</title>
        <authorList>
            <person name="Minardi D."/>
            <person name="Oidtmann B."/>
            <person name="Van Der Giezen M."/>
            <person name="Studholme D.J."/>
        </authorList>
    </citation>
    <scope>NUCLEOTIDE SEQUENCE [LARGE SCALE GENOMIC DNA]</scope>
    <source>
        <strain evidence="1 2">Da</strain>
    </source>
</reference>
<evidence type="ECO:0000313" key="2">
    <source>
        <dbReference type="Proteomes" id="UP000285430"/>
    </source>
</evidence>
<dbReference type="AlphaFoldDB" id="A0A3R7AN17"/>
<dbReference type="VEuPathDB" id="FungiDB:H257_04088"/>
<comment type="caution">
    <text evidence="1">The sequence shown here is derived from an EMBL/GenBank/DDBJ whole genome shotgun (WGS) entry which is preliminary data.</text>
</comment>